<accession>A0ABS0W236</accession>
<dbReference type="GO" id="GO:0004798">
    <property type="term" value="F:dTMP kinase activity"/>
    <property type="evidence" value="ECO:0007669"/>
    <property type="project" value="UniProtKB-EC"/>
</dbReference>
<sequence length="219" mass="24319">MIVTIEGIDGAGKNTLVTELRNRTGAEVLCFPRYESSLPARLAARALHGEMGDLTDSIHGMATLFALDRYGALDTLDRFRGSPDLLLLDRYVASNAAYSAARADDLSLCDWVADLEFGELGLPVPDLQILLDTPVDLAASRAADREAADRSRVRDRYESDRGLQERTSSVYRRLAEQSWHGSWLIVDPRGTTEAAVSVHTRLRELREMTITRRNSGNRT</sequence>
<name>A0ABS0W236_9CORY</name>
<keyword evidence="7 10" id="KW-0418">Kinase</keyword>
<reference evidence="12 13" key="1">
    <citation type="submission" date="2020-12" db="EMBL/GenBank/DDBJ databases">
        <title>Genome public.</title>
        <authorList>
            <person name="Sun Q."/>
        </authorList>
    </citation>
    <scope>NUCLEOTIDE SEQUENCE [LARGE SCALE GENOMIC DNA]</scope>
    <source>
        <strain evidence="12 13">CCM 8864</strain>
    </source>
</reference>
<comment type="similarity">
    <text evidence="1 10">Belongs to the thymidylate kinase family.</text>
</comment>
<keyword evidence="8 10" id="KW-0067">ATP-binding</keyword>
<evidence type="ECO:0000256" key="8">
    <source>
        <dbReference type="ARBA" id="ARBA00022840"/>
    </source>
</evidence>
<dbReference type="RefSeq" id="WP_198737126.1">
    <property type="nucleotide sequence ID" value="NZ_JAEIOT010000016.1"/>
</dbReference>
<dbReference type="InterPro" id="IPR039430">
    <property type="entry name" value="Thymidylate_kin-like_dom"/>
</dbReference>
<dbReference type="PANTHER" id="PTHR10344:SF4">
    <property type="entry name" value="UMP-CMP KINASE 2, MITOCHONDRIAL"/>
    <property type="match status" value="1"/>
</dbReference>
<evidence type="ECO:0000256" key="5">
    <source>
        <dbReference type="ARBA" id="ARBA00022727"/>
    </source>
</evidence>
<evidence type="ECO:0000256" key="4">
    <source>
        <dbReference type="ARBA" id="ARBA00022679"/>
    </source>
</evidence>
<evidence type="ECO:0000256" key="6">
    <source>
        <dbReference type="ARBA" id="ARBA00022741"/>
    </source>
</evidence>
<dbReference type="InterPro" id="IPR027417">
    <property type="entry name" value="P-loop_NTPase"/>
</dbReference>
<evidence type="ECO:0000259" key="11">
    <source>
        <dbReference type="Pfam" id="PF02223"/>
    </source>
</evidence>
<evidence type="ECO:0000313" key="13">
    <source>
        <dbReference type="Proteomes" id="UP000625574"/>
    </source>
</evidence>
<keyword evidence="13" id="KW-1185">Reference proteome</keyword>
<proteinExistence type="inferred from homology"/>
<keyword evidence="6 10" id="KW-0547">Nucleotide-binding</keyword>
<comment type="caution">
    <text evidence="12">The sequence shown here is derived from an EMBL/GenBank/DDBJ whole genome shotgun (WGS) entry which is preliminary data.</text>
</comment>
<dbReference type="Gene3D" id="3.40.50.300">
    <property type="entry name" value="P-loop containing nucleotide triphosphate hydrolases"/>
    <property type="match status" value="1"/>
</dbReference>
<keyword evidence="4 10" id="KW-0808">Transferase</keyword>
<protein>
    <recommendedName>
        <fullName evidence="3 10">Thymidylate kinase</fullName>
        <ecNumber evidence="2 10">2.7.4.9</ecNumber>
    </recommendedName>
    <alternativeName>
        <fullName evidence="10">dTMP kinase</fullName>
    </alternativeName>
</protein>
<gene>
    <name evidence="10" type="primary">tmk</name>
    <name evidence="12" type="ORF">JDV76_11935</name>
</gene>
<dbReference type="EC" id="2.7.4.9" evidence="2 10"/>
<comment type="caution">
    <text evidence="10">Lacks conserved residue(s) required for the propagation of feature annotation.</text>
</comment>
<keyword evidence="5 10" id="KW-0545">Nucleotide biosynthesis</keyword>
<dbReference type="Pfam" id="PF02223">
    <property type="entry name" value="Thymidylate_kin"/>
    <property type="match status" value="1"/>
</dbReference>
<evidence type="ECO:0000256" key="10">
    <source>
        <dbReference type="HAMAP-Rule" id="MF_00165"/>
    </source>
</evidence>
<dbReference type="Proteomes" id="UP000625574">
    <property type="component" value="Unassembled WGS sequence"/>
</dbReference>
<evidence type="ECO:0000256" key="2">
    <source>
        <dbReference type="ARBA" id="ARBA00012980"/>
    </source>
</evidence>
<evidence type="ECO:0000256" key="9">
    <source>
        <dbReference type="ARBA" id="ARBA00048743"/>
    </source>
</evidence>
<dbReference type="SUPFAM" id="SSF52540">
    <property type="entry name" value="P-loop containing nucleoside triphosphate hydrolases"/>
    <property type="match status" value="1"/>
</dbReference>
<dbReference type="HAMAP" id="MF_00165">
    <property type="entry name" value="Thymidylate_kinase"/>
    <property type="match status" value="1"/>
</dbReference>
<evidence type="ECO:0000256" key="7">
    <source>
        <dbReference type="ARBA" id="ARBA00022777"/>
    </source>
</evidence>
<dbReference type="CDD" id="cd01672">
    <property type="entry name" value="TMPK"/>
    <property type="match status" value="1"/>
</dbReference>
<feature type="domain" description="Thymidylate kinase-like" evidence="11">
    <location>
        <begin position="5"/>
        <end position="187"/>
    </location>
</feature>
<dbReference type="PANTHER" id="PTHR10344">
    <property type="entry name" value="THYMIDYLATE KINASE"/>
    <property type="match status" value="1"/>
</dbReference>
<evidence type="ECO:0000256" key="3">
    <source>
        <dbReference type="ARBA" id="ARBA00017144"/>
    </source>
</evidence>
<comment type="function">
    <text evidence="10">Phosphorylation of dTMP to form dTDP in both de novo and salvage pathways of dTTP synthesis.</text>
</comment>
<dbReference type="InterPro" id="IPR018094">
    <property type="entry name" value="Thymidylate_kinase"/>
</dbReference>
<dbReference type="EMBL" id="JAEIOT010000016">
    <property type="protein sequence ID" value="MBI9001662.1"/>
    <property type="molecule type" value="Genomic_DNA"/>
</dbReference>
<dbReference type="NCBIfam" id="NF005923">
    <property type="entry name" value="PRK07933.1"/>
    <property type="match status" value="1"/>
</dbReference>
<comment type="catalytic activity">
    <reaction evidence="9 10">
        <text>dTMP + ATP = dTDP + ADP</text>
        <dbReference type="Rhea" id="RHEA:13517"/>
        <dbReference type="ChEBI" id="CHEBI:30616"/>
        <dbReference type="ChEBI" id="CHEBI:58369"/>
        <dbReference type="ChEBI" id="CHEBI:63528"/>
        <dbReference type="ChEBI" id="CHEBI:456216"/>
        <dbReference type="EC" id="2.7.4.9"/>
    </reaction>
</comment>
<evidence type="ECO:0000313" key="12">
    <source>
        <dbReference type="EMBL" id="MBI9001662.1"/>
    </source>
</evidence>
<organism evidence="12 13">
    <name type="scientific">Corynebacterium marambiense</name>
    <dbReference type="NCBI Taxonomy" id="2765364"/>
    <lineage>
        <taxon>Bacteria</taxon>
        <taxon>Bacillati</taxon>
        <taxon>Actinomycetota</taxon>
        <taxon>Actinomycetes</taxon>
        <taxon>Mycobacteriales</taxon>
        <taxon>Corynebacteriaceae</taxon>
        <taxon>Corynebacterium</taxon>
    </lineage>
</organism>
<evidence type="ECO:0000256" key="1">
    <source>
        <dbReference type="ARBA" id="ARBA00009776"/>
    </source>
</evidence>